<accession>A0ABP6WUU6</accession>
<comment type="caution">
    <text evidence="5">The sequence shown here is derived from an EMBL/GenBank/DDBJ whole genome shotgun (WGS) entry which is preliminary data.</text>
</comment>
<dbReference type="Proteomes" id="UP001500689">
    <property type="component" value="Unassembled WGS sequence"/>
</dbReference>
<keyword evidence="1 5" id="KW-0489">Methyltransferase</keyword>
<evidence type="ECO:0000313" key="5">
    <source>
        <dbReference type="EMBL" id="GAA3555947.1"/>
    </source>
</evidence>
<dbReference type="EMBL" id="BAAAZN010000009">
    <property type="protein sequence ID" value="GAA3555947.1"/>
    <property type="molecule type" value="Genomic_DNA"/>
</dbReference>
<dbReference type="Pfam" id="PF13649">
    <property type="entry name" value="Methyltransf_25"/>
    <property type="match status" value="1"/>
</dbReference>
<evidence type="ECO:0000256" key="2">
    <source>
        <dbReference type="ARBA" id="ARBA00022679"/>
    </source>
</evidence>
<evidence type="ECO:0000259" key="4">
    <source>
        <dbReference type="Pfam" id="PF13649"/>
    </source>
</evidence>
<dbReference type="InterPro" id="IPR041698">
    <property type="entry name" value="Methyltransf_25"/>
</dbReference>
<feature type="domain" description="Methyltransferase" evidence="4">
    <location>
        <begin position="50"/>
        <end position="145"/>
    </location>
</feature>
<evidence type="ECO:0000256" key="1">
    <source>
        <dbReference type="ARBA" id="ARBA00022603"/>
    </source>
</evidence>
<dbReference type="SUPFAM" id="SSF53335">
    <property type="entry name" value="S-adenosyl-L-methionine-dependent methyltransferases"/>
    <property type="match status" value="1"/>
</dbReference>
<proteinExistence type="predicted"/>
<keyword evidence="2" id="KW-0808">Transferase</keyword>
<organism evidence="5 6">
    <name type="scientific">Amycolatopsis ultiminotia</name>
    <dbReference type="NCBI Taxonomy" id="543629"/>
    <lineage>
        <taxon>Bacteria</taxon>
        <taxon>Bacillati</taxon>
        <taxon>Actinomycetota</taxon>
        <taxon>Actinomycetes</taxon>
        <taxon>Pseudonocardiales</taxon>
        <taxon>Pseudonocardiaceae</taxon>
        <taxon>Amycolatopsis</taxon>
    </lineage>
</organism>
<keyword evidence="3" id="KW-0949">S-adenosyl-L-methionine</keyword>
<dbReference type="CDD" id="cd02440">
    <property type="entry name" value="AdoMet_MTases"/>
    <property type="match status" value="1"/>
</dbReference>
<reference evidence="6" key="1">
    <citation type="journal article" date="2019" name="Int. J. Syst. Evol. Microbiol.">
        <title>The Global Catalogue of Microorganisms (GCM) 10K type strain sequencing project: providing services to taxonomists for standard genome sequencing and annotation.</title>
        <authorList>
            <consortium name="The Broad Institute Genomics Platform"/>
            <consortium name="The Broad Institute Genome Sequencing Center for Infectious Disease"/>
            <person name="Wu L."/>
            <person name="Ma J."/>
        </authorList>
    </citation>
    <scope>NUCLEOTIDE SEQUENCE [LARGE SCALE GENOMIC DNA]</scope>
    <source>
        <strain evidence="6">JCM 16898</strain>
    </source>
</reference>
<sequence length="238" mass="25634">MPSPPEADFDALYRGEVSLMEGLDGVPWDIGGPQPVLVDVVEAGGFSGAVLDVGCGQGEHAIFLASRGYRVTAVDNSAAGIEQARERAAARGVEVEFALADALTLSGYENRFDTALDSILYHCFETEEEQRSYAAAVHRALRPGGVLHLFAMSDKETNHIGPNPVSADNLRRTFAEGWRIRALTAEHYTSPVRADMLAALRQKVAVLAGLDLPPAGPVELGEDGMVLMPVWHLVAERR</sequence>
<dbReference type="Gene3D" id="3.40.50.150">
    <property type="entry name" value="Vaccinia Virus protein VP39"/>
    <property type="match status" value="1"/>
</dbReference>
<evidence type="ECO:0000313" key="6">
    <source>
        <dbReference type="Proteomes" id="UP001500689"/>
    </source>
</evidence>
<protein>
    <submittedName>
        <fullName evidence="5">Class I SAM-dependent methyltransferase</fullName>
    </submittedName>
</protein>
<keyword evidence="6" id="KW-1185">Reference proteome</keyword>
<dbReference type="PANTHER" id="PTHR43464">
    <property type="entry name" value="METHYLTRANSFERASE"/>
    <property type="match status" value="1"/>
</dbReference>
<dbReference type="PANTHER" id="PTHR43464:SF19">
    <property type="entry name" value="UBIQUINONE BIOSYNTHESIS O-METHYLTRANSFERASE, MITOCHONDRIAL"/>
    <property type="match status" value="1"/>
</dbReference>
<evidence type="ECO:0000256" key="3">
    <source>
        <dbReference type="ARBA" id="ARBA00022691"/>
    </source>
</evidence>
<dbReference type="RefSeq" id="WP_344862759.1">
    <property type="nucleotide sequence ID" value="NZ_BAAAZN010000009.1"/>
</dbReference>
<dbReference type="InterPro" id="IPR029063">
    <property type="entry name" value="SAM-dependent_MTases_sf"/>
</dbReference>
<dbReference type="GO" id="GO:0008168">
    <property type="term" value="F:methyltransferase activity"/>
    <property type="evidence" value="ECO:0007669"/>
    <property type="project" value="UniProtKB-KW"/>
</dbReference>
<dbReference type="GO" id="GO:0032259">
    <property type="term" value="P:methylation"/>
    <property type="evidence" value="ECO:0007669"/>
    <property type="project" value="UniProtKB-KW"/>
</dbReference>
<name>A0ABP6WUU6_9PSEU</name>
<gene>
    <name evidence="5" type="ORF">GCM10022222_44450</name>
</gene>